<dbReference type="InterPro" id="IPR050406">
    <property type="entry name" value="FGGY_Carb_Kinase"/>
</dbReference>
<evidence type="ECO:0000256" key="1">
    <source>
        <dbReference type="ARBA" id="ARBA00009156"/>
    </source>
</evidence>
<keyword evidence="7" id="KW-1185">Reference proteome</keyword>
<keyword evidence="2" id="KW-0859">Xylose metabolism</keyword>
<sequence length="461" mass="48246">MRDELLLGIDLGTSSIKVNAIDRHGRSLGIGTSPTPFASTASGVEMSPQALLASVSSALNHLGELRHRIAGVGISSMGETGTTIYPEGPSGLPLIAWHDRRGHQVVDKLLRDFGAEEILARTGRRPRIVSSIAKLGWLAQHGAEMAGTWTGVAGLVLWQLTGALGQEQSLAATSGAYDPVSGQYDKAILRAAGMDGIMWAPARPAGTMLGRVSAPGALWSDLPAGIPVTIAGHDHPVGVVGSGGEDGEVIDSLGTGEPLVVSWDPRKIAGPPVLPGLTGDLTVTHWPGTARHMLLWETLRPGLAMSALLAHLQTSRSDIEFASIRVDAEPLDIDDLFEMQDGRVPDRVLRLSPEVAWASALEGFAAAAAAAEGLLRNLTGTRGKTLLIGGGLRSRRWIEAKMHRAQAPLAMATEREAVSRGAALMAGVAAGWWVAEEYPAADITALADATPTVVAGADRRS</sequence>
<evidence type="ECO:0000313" key="6">
    <source>
        <dbReference type="EMBL" id="SDO36048.1"/>
    </source>
</evidence>
<proteinExistence type="inferred from homology"/>
<dbReference type="Pfam" id="PF00370">
    <property type="entry name" value="FGGY_N"/>
    <property type="match status" value="1"/>
</dbReference>
<dbReference type="RefSeq" id="WP_157695152.1">
    <property type="nucleotide sequence ID" value="NZ_LT629710.1"/>
</dbReference>
<dbReference type="PIRSF" id="PIRSF000538">
    <property type="entry name" value="GlpK"/>
    <property type="match status" value="1"/>
</dbReference>
<dbReference type="PANTHER" id="PTHR43095">
    <property type="entry name" value="SUGAR KINASE"/>
    <property type="match status" value="1"/>
</dbReference>
<organism evidence="6 7">
    <name type="scientific">Nakamurella panacisegetis</name>
    <dbReference type="NCBI Taxonomy" id="1090615"/>
    <lineage>
        <taxon>Bacteria</taxon>
        <taxon>Bacillati</taxon>
        <taxon>Actinomycetota</taxon>
        <taxon>Actinomycetes</taxon>
        <taxon>Nakamurellales</taxon>
        <taxon>Nakamurellaceae</taxon>
        <taxon>Nakamurella</taxon>
    </lineage>
</organism>
<name>A0A1H0IX13_9ACTN</name>
<dbReference type="EMBL" id="LT629710">
    <property type="protein sequence ID" value="SDO36048.1"/>
    <property type="molecule type" value="Genomic_DNA"/>
</dbReference>
<dbReference type="SUPFAM" id="SSF53067">
    <property type="entry name" value="Actin-like ATPase domain"/>
    <property type="match status" value="2"/>
</dbReference>
<dbReference type="InterPro" id="IPR000577">
    <property type="entry name" value="Carb_kinase_FGGY"/>
</dbReference>
<dbReference type="Proteomes" id="UP000198741">
    <property type="component" value="Chromosome I"/>
</dbReference>
<evidence type="ECO:0000259" key="5">
    <source>
        <dbReference type="Pfam" id="PF00370"/>
    </source>
</evidence>
<dbReference type="PANTHER" id="PTHR43095:SF5">
    <property type="entry name" value="XYLULOSE KINASE"/>
    <property type="match status" value="1"/>
</dbReference>
<keyword evidence="3" id="KW-0808">Transferase</keyword>
<keyword evidence="2" id="KW-0119">Carbohydrate metabolism</keyword>
<comment type="similarity">
    <text evidence="1">Belongs to the FGGY kinase family.</text>
</comment>
<accession>A0A1H0IX13</accession>
<dbReference type="AlphaFoldDB" id="A0A1H0IX13"/>
<evidence type="ECO:0000313" key="7">
    <source>
        <dbReference type="Proteomes" id="UP000198741"/>
    </source>
</evidence>
<evidence type="ECO:0000256" key="4">
    <source>
        <dbReference type="ARBA" id="ARBA00022777"/>
    </source>
</evidence>
<reference evidence="6 7" key="1">
    <citation type="submission" date="2016-10" db="EMBL/GenBank/DDBJ databases">
        <authorList>
            <person name="de Groot N.N."/>
        </authorList>
    </citation>
    <scope>NUCLEOTIDE SEQUENCE [LARGE SCALE GENOMIC DNA]</scope>
    <source>
        <strain evidence="7">P4-7,KCTC 19426,CECT 7604</strain>
    </source>
</reference>
<dbReference type="Gene3D" id="3.30.420.40">
    <property type="match status" value="2"/>
</dbReference>
<dbReference type="GO" id="GO:0042732">
    <property type="term" value="P:D-xylose metabolic process"/>
    <property type="evidence" value="ECO:0007669"/>
    <property type="project" value="UniProtKB-KW"/>
</dbReference>
<protein>
    <submittedName>
        <fullName evidence="6">L-fuculokinase</fullName>
    </submittedName>
</protein>
<dbReference type="OrthoDB" id="9782710at2"/>
<dbReference type="InterPro" id="IPR018484">
    <property type="entry name" value="FGGY_N"/>
</dbReference>
<dbReference type="GO" id="GO:0016301">
    <property type="term" value="F:kinase activity"/>
    <property type="evidence" value="ECO:0007669"/>
    <property type="project" value="UniProtKB-KW"/>
</dbReference>
<dbReference type="InterPro" id="IPR043129">
    <property type="entry name" value="ATPase_NBD"/>
</dbReference>
<gene>
    <name evidence="6" type="ORF">SAMN04515671_0690</name>
</gene>
<evidence type="ECO:0000256" key="2">
    <source>
        <dbReference type="ARBA" id="ARBA00022629"/>
    </source>
</evidence>
<keyword evidence="4 6" id="KW-0418">Kinase</keyword>
<dbReference type="STRING" id="1090615.SAMN04515671_0690"/>
<evidence type="ECO:0000256" key="3">
    <source>
        <dbReference type="ARBA" id="ARBA00022679"/>
    </source>
</evidence>
<feature type="domain" description="Carbohydrate kinase FGGY N-terminal" evidence="5">
    <location>
        <begin position="6"/>
        <end position="241"/>
    </location>
</feature>